<feature type="compositionally biased region" description="Basic residues" evidence="1">
    <location>
        <begin position="129"/>
        <end position="141"/>
    </location>
</feature>
<reference evidence="2 3" key="1">
    <citation type="submission" date="2024-02" db="EMBL/GenBank/DDBJ databases">
        <title>A draft genome for the cacao thread blight pathogen Marasmius crinis-equi.</title>
        <authorList>
            <person name="Cohen S.P."/>
            <person name="Baruah I.K."/>
            <person name="Amoako-Attah I."/>
            <person name="Bukari Y."/>
            <person name="Meinhardt L.W."/>
            <person name="Bailey B.A."/>
        </authorList>
    </citation>
    <scope>NUCLEOTIDE SEQUENCE [LARGE SCALE GENOMIC DNA]</scope>
    <source>
        <strain evidence="2 3">GH-76</strain>
    </source>
</reference>
<organism evidence="2 3">
    <name type="scientific">Marasmius crinis-equi</name>
    <dbReference type="NCBI Taxonomy" id="585013"/>
    <lineage>
        <taxon>Eukaryota</taxon>
        <taxon>Fungi</taxon>
        <taxon>Dikarya</taxon>
        <taxon>Basidiomycota</taxon>
        <taxon>Agaricomycotina</taxon>
        <taxon>Agaricomycetes</taxon>
        <taxon>Agaricomycetidae</taxon>
        <taxon>Agaricales</taxon>
        <taxon>Marasmiineae</taxon>
        <taxon>Marasmiaceae</taxon>
        <taxon>Marasmius</taxon>
    </lineage>
</organism>
<dbReference type="EMBL" id="JBAHYK010000539">
    <property type="protein sequence ID" value="KAL0573137.1"/>
    <property type="molecule type" value="Genomic_DNA"/>
</dbReference>
<protein>
    <submittedName>
        <fullName evidence="2">Uncharacterized protein</fullName>
    </submittedName>
</protein>
<feature type="region of interest" description="Disordered" evidence="1">
    <location>
        <begin position="44"/>
        <end position="165"/>
    </location>
</feature>
<name>A0ABR3FDH1_9AGAR</name>
<accession>A0ABR3FDH1</accession>
<dbReference type="Gene3D" id="3.60.130.30">
    <property type="match status" value="1"/>
</dbReference>
<comment type="caution">
    <text evidence="2">The sequence shown here is derived from an EMBL/GenBank/DDBJ whole genome shotgun (WGS) entry which is preliminary data.</text>
</comment>
<evidence type="ECO:0000313" key="2">
    <source>
        <dbReference type="EMBL" id="KAL0573137.1"/>
    </source>
</evidence>
<feature type="compositionally biased region" description="Acidic residues" evidence="1">
    <location>
        <begin position="60"/>
        <end position="72"/>
    </location>
</feature>
<dbReference type="Proteomes" id="UP001465976">
    <property type="component" value="Unassembled WGS sequence"/>
</dbReference>
<feature type="region of interest" description="Disordered" evidence="1">
    <location>
        <begin position="1"/>
        <end position="25"/>
    </location>
</feature>
<evidence type="ECO:0000256" key="1">
    <source>
        <dbReference type="SAM" id="MobiDB-lite"/>
    </source>
</evidence>
<sequence>MPYFLRSRSPPKGSISTARTPITPLSAPFDFAARAAVFELRAVERHSKQPTASELFSGDDLTDLSDSPDSEPDERPGSLSNPPLPKPFLISDPCGKRKRSPSPTEPENAPPSETAASPSIDAAQPPRRLSSRHRKRAKTRKARSDAKADPPKNPSPRTIEEALRPAQAVRVPLKAAELDAAYGGHTGKLGKATIGDVKEREKEYDVDELVKKKSFLHFKWDGVTPTPIIDETGGCMGSLAGRPTRGEYPEAMKRCHRSLMLAGEEAGLVGVANNKNRGDFPAVTKGVTMGMGSKRPVLLRPNNQHPGVDPILQRLLNDPDFKRLSSYHNSSFNLWGPLLFDKYRWTIEKMRQHPQTSQLPLPFENSVFTACAFNFGGRVRTYKHRDHLNWAFGWCAITALGNFDPTKSARLVLWELKLVIDFPPGSTVLIPSAVVTHSNTRIAEANWIRIGDERTSFTQYSAGAMFRWAENGCMTEGELEAADPKTWAERRAAKAGAIAERARLYSKLNDILDFE</sequence>
<gene>
    <name evidence="2" type="ORF">V5O48_008825</name>
</gene>
<keyword evidence="3" id="KW-1185">Reference proteome</keyword>
<proteinExistence type="predicted"/>
<evidence type="ECO:0000313" key="3">
    <source>
        <dbReference type="Proteomes" id="UP001465976"/>
    </source>
</evidence>